<dbReference type="Pfam" id="PF01084">
    <property type="entry name" value="Ribosomal_S18"/>
    <property type="match status" value="1"/>
</dbReference>
<dbReference type="AlphaFoldDB" id="A0AB34KFD3"/>
<dbReference type="Gene3D" id="4.10.640.10">
    <property type="entry name" value="Ribosomal protein S18"/>
    <property type="match status" value="1"/>
</dbReference>
<evidence type="ECO:0000313" key="6">
    <source>
        <dbReference type="EMBL" id="KAL1581943.1"/>
    </source>
</evidence>
<comment type="similarity">
    <text evidence="1">Belongs to the bacterial ribosomal protein bS18 family.</text>
</comment>
<gene>
    <name evidence="6" type="ORF">WHR41_09286</name>
</gene>
<name>A0AB34KFD3_9PEZI</name>
<dbReference type="SUPFAM" id="SSF46911">
    <property type="entry name" value="Ribosomal protein S18"/>
    <property type="match status" value="1"/>
</dbReference>
<feature type="region of interest" description="Disordered" evidence="5">
    <location>
        <begin position="27"/>
        <end position="70"/>
    </location>
</feature>
<dbReference type="PANTHER" id="PTHR13479">
    <property type="entry name" value="30S RIBOSOMAL PROTEIN S18"/>
    <property type="match status" value="1"/>
</dbReference>
<keyword evidence="3" id="KW-0687">Ribonucleoprotein</keyword>
<sequence length="235" mass="26669">MALERAMQRLSLRPASVCRDCRRTFVSPAKPRQQQSQAAAIAETLQNTRSAPASPQRKQPSPAAVTTSVGPQPAQDAFAFANKAVRDVERSQNRQMQEEQIRNVARGADRKALEQQQTRRWLIGDVYAPHDLSGVEMSKWRRVKQKARPRYDVIDQLNINPTDHYKNFSIMSEYVTDMGKIKHSKDTGLRPRNQRKMAKAVRRAIGLGLIPSVYRHPEILKTESAFARRVALSRG</sequence>
<dbReference type="PANTHER" id="PTHR13479:SF40">
    <property type="entry name" value="SMALL RIBOSOMAL SUBUNIT PROTEIN BS18M"/>
    <property type="match status" value="1"/>
</dbReference>
<organism evidence="6 7">
    <name type="scientific">Cladosporium halotolerans</name>
    <dbReference type="NCBI Taxonomy" id="1052096"/>
    <lineage>
        <taxon>Eukaryota</taxon>
        <taxon>Fungi</taxon>
        <taxon>Dikarya</taxon>
        <taxon>Ascomycota</taxon>
        <taxon>Pezizomycotina</taxon>
        <taxon>Dothideomycetes</taxon>
        <taxon>Dothideomycetidae</taxon>
        <taxon>Cladosporiales</taxon>
        <taxon>Cladosporiaceae</taxon>
        <taxon>Cladosporium</taxon>
    </lineage>
</organism>
<evidence type="ECO:0000313" key="7">
    <source>
        <dbReference type="Proteomes" id="UP000803884"/>
    </source>
</evidence>
<dbReference type="Proteomes" id="UP000803884">
    <property type="component" value="Unassembled WGS sequence"/>
</dbReference>
<protein>
    <recommendedName>
        <fullName evidence="4">Small ribosomal subunit protein bS18m</fullName>
    </recommendedName>
</protein>
<evidence type="ECO:0000256" key="1">
    <source>
        <dbReference type="ARBA" id="ARBA00005589"/>
    </source>
</evidence>
<dbReference type="InterPro" id="IPR001648">
    <property type="entry name" value="Ribosomal_bS18"/>
</dbReference>
<feature type="compositionally biased region" description="Polar residues" evidence="5">
    <location>
        <begin position="32"/>
        <end position="70"/>
    </location>
</feature>
<evidence type="ECO:0000256" key="3">
    <source>
        <dbReference type="ARBA" id="ARBA00023274"/>
    </source>
</evidence>
<dbReference type="GeneID" id="96010728"/>
<dbReference type="GO" id="GO:0032543">
    <property type="term" value="P:mitochondrial translation"/>
    <property type="evidence" value="ECO:0007669"/>
    <property type="project" value="TreeGrafter"/>
</dbReference>
<dbReference type="GO" id="GO:0005763">
    <property type="term" value="C:mitochondrial small ribosomal subunit"/>
    <property type="evidence" value="ECO:0007669"/>
    <property type="project" value="TreeGrafter"/>
</dbReference>
<keyword evidence="2" id="KW-0689">Ribosomal protein</keyword>
<evidence type="ECO:0000256" key="2">
    <source>
        <dbReference type="ARBA" id="ARBA00022980"/>
    </source>
</evidence>
<dbReference type="RefSeq" id="XP_069225050.1">
    <property type="nucleotide sequence ID" value="XM_069377890.1"/>
</dbReference>
<dbReference type="EMBL" id="JAAQHG020000094">
    <property type="protein sequence ID" value="KAL1581943.1"/>
    <property type="molecule type" value="Genomic_DNA"/>
</dbReference>
<dbReference type="GO" id="GO:0070181">
    <property type="term" value="F:small ribosomal subunit rRNA binding"/>
    <property type="evidence" value="ECO:0007669"/>
    <property type="project" value="TreeGrafter"/>
</dbReference>
<evidence type="ECO:0000256" key="4">
    <source>
        <dbReference type="ARBA" id="ARBA00035264"/>
    </source>
</evidence>
<accession>A0AB34KFD3</accession>
<dbReference type="FunFam" id="4.10.640.10:FF:000013">
    <property type="entry name" value="37S ribosomal protein S18"/>
    <property type="match status" value="1"/>
</dbReference>
<evidence type="ECO:0000256" key="5">
    <source>
        <dbReference type="SAM" id="MobiDB-lite"/>
    </source>
</evidence>
<comment type="caution">
    <text evidence="6">The sequence shown here is derived from an EMBL/GenBank/DDBJ whole genome shotgun (WGS) entry which is preliminary data.</text>
</comment>
<proteinExistence type="inferred from homology"/>
<reference evidence="6 7" key="1">
    <citation type="journal article" date="2020" name="Microbiol. Resour. Announc.">
        <title>Draft Genome Sequence of a Cladosporium Species Isolated from the Mesophotic Ascidian Didemnum maculosum.</title>
        <authorList>
            <person name="Gioti A."/>
            <person name="Siaperas R."/>
            <person name="Nikolaivits E."/>
            <person name="Le Goff G."/>
            <person name="Ouazzani J."/>
            <person name="Kotoulas G."/>
            <person name="Topakas E."/>
        </authorList>
    </citation>
    <scope>NUCLEOTIDE SEQUENCE [LARGE SCALE GENOMIC DNA]</scope>
    <source>
        <strain evidence="6 7">TM138-S3</strain>
    </source>
</reference>
<dbReference type="InterPro" id="IPR036870">
    <property type="entry name" value="Ribosomal_bS18_sf"/>
</dbReference>
<dbReference type="GO" id="GO:0003735">
    <property type="term" value="F:structural constituent of ribosome"/>
    <property type="evidence" value="ECO:0007669"/>
    <property type="project" value="InterPro"/>
</dbReference>
<keyword evidence="7" id="KW-1185">Reference proteome</keyword>